<feature type="binding site" evidence="9">
    <location>
        <position position="169"/>
    </location>
    <ligand>
        <name>Mg(2+)</name>
        <dbReference type="ChEBI" id="CHEBI:18420"/>
    </ligand>
</feature>
<keyword evidence="7 9" id="KW-0460">Magnesium</keyword>
<dbReference type="Pfam" id="PF00953">
    <property type="entry name" value="Glycos_transf_4"/>
    <property type="match status" value="1"/>
</dbReference>
<dbReference type="InterPro" id="IPR003524">
    <property type="entry name" value="PNAcMuramoyl-5peptid_Trfase"/>
</dbReference>
<evidence type="ECO:0000256" key="3">
    <source>
        <dbReference type="ARBA" id="ARBA00022679"/>
    </source>
</evidence>
<feature type="transmembrane region" description="Helical" evidence="7">
    <location>
        <begin position="200"/>
        <end position="220"/>
    </location>
</feature>
<feature type="binding site" evidence="9">
    <location>
        <position position="228"/>
    </location>
    <ligand>
        <name>Mg(2+)</name>
        <dbReference type="ChEBI" id="CHEBI:18420"/>
    </ligand>
</feature>
<keyword evidence="5 7" id="KW-1133">Transmembrane helix</keyword>
<comment type="subcellular location">
    <subcellularLocation>
        <location evidence="7">Cell membrane</location>
        <topology evidence="7">Multi-pass membrane protein</topology>
    </subcellularLocation>
    <subcellularLocation>
        <location evidence="1">Membrane</location>
        <topology evidence="1">Multi-pass membrane protein</topology>
    </subcellularLocation>
</comment>
<keyword evidence="7" id="KW-0961">Cell wall biogenesis/degradation</keyword>
<comment type="similarity">
    <text evidence="2 7">Belongs to the glycosyltransferase 4 family. MraY subfamily.</text>
</comment>
<feature type="transmembrane region" description="Helical" evidence="7">
    <location>
        <begin position="6"/>
        <end position="28"/>
    </location>
</feature>
<protein>
    <recommendedName>
        <fullName evidence="7 8">Phospho-N-acetylmuramoyl-pentapeptide-transferase</fullName>
        <ecNumber evidence="7 8">2.7.8.13</ecNumber>
    </recommendedName>
    <alternativeName>
        <fullName evidence="7">UDP-MurNAc-pentapeptide phosphotransferase</fullName>
    </alternativeName>
</protein>
<sequence length="319" mass="34980">MDYKNIVIPVLLAFVISIVLGPVIIPFLRKLGIDQTERIEGVKSHLKKAGTPTMGGLIFLISTTVTTLFYVKEYPKIIPVLFLTLGFGLIGFLDDYLKVVMRRSDGLLAGQKLVCQIVVTAIFAYYMIHYTDVPLSMKIPFYPGKLLDIGWMAIPLLFFVVLGTVNGVNFTDGLDGLASSVTVIVATFFMVIAIGERSGIEPMICAVIGALAGFLMFNVFPAKVFMGDTGSLALGGFVAGTAYMLQMPLFIPIVGFIYLFEIVSVMLQVTYFKITHGKRIFKMTPIHHHFELVGWSETRIVAVFSTVTAMLALVAILGV</sequence>
<keyword evidence="7" id="KW-1003">Cell membrane</keyword>
<dbReference type="CDD" id="cd06852">
    <property type="entry name" value="GT_MraY"/>
    <property type="match status" value="1"/>
</dbReference>
<dbReference type="UniPathway" id="UPA00219"/>
<keyword evidence="7" id="KW-0133">Cell shape</keyword>
<feature type="transmembrane region" description="Helical" evidence="7">
    <location>
        <begin position="257"/>
        <end position="274"/>
    </location>
</feature>
<dbReference type="GO" id="GO:0071555">
    <property type="term" value="P:cell wall organization"/>
    <property type="evidence" value="ECO:0007669"/>
    <property type="project" value="UniProtKB-KW"/>
</dbReference>
<dbReference type="HAMAP" id="MF_00038">
    <property type="entry name" value="MraY"/>
    <property type="match status" value="1"/>
</dbReference>
<dbReference type="PROSITE" id="PS01348">
    <property type="entry name" value="MRAY_2"/>
    <property type="match status" value="1"/>
</dbReference>
<dbReference type="InterPro" id="IPR018480">
    <property type="entry name" value="PNAcMuramoyl-5peptid_Trfase_CS"/>
</dbReference>
<evidence type="ECO:0000256" key="8">
    <source>
        <dbReference type="NCBIfam" id="TIGR00445"/>
    </source>
</evidence>
<keyword evidence="6 7" id="KW-0472">Membrane</keyword>
<comment type="cofactor">
    <cofactor evidence="7 9">
        <name>Mg(2+)</name>
        <dbReference type="ChEBI" id="CHEBI:18420"/>
    </cofactor>
</comment>
<evidence type="ECO:0000256" key="6">
    <source>
        <dbReference type="ARBA" id="ARBA00023136"/>
    </source>
</evidence>
<dbReference type="RefSeq" id="WP_193736546.1">
    <property type="nucleotide sequence ID" value="NZ_CP063304.1"/>
</dbReference>
<dbReference type="GO" id="GO:0008360">
    <property type="term" value="P:regulation of cell shape"/>
    <property type="evidence" value="ECO:0007669"/>
    <property type="project" value="UniProtKB-KW"/>
</dbReference>
<evidence type="ECO:0000256" key="5">
    <source>
        <dbReference type="ARBA" id="ARBA00022989"/>
    </source>
</evidence>
<keyword evidence="11" id="KW-1185">Reference proteome</keyword>
<dbReference type="GO" id="GO:0046872">
    <property type="term" value="F:metal ion binding"/>
    <property type="evidence" value="ECO:0007669"/>
    <property type="project" value="UniProtKB-KW"/>
</dbReference>
<comment type="pathway">
    <text evidence="7">Cell wall biogenesis; peptidoglycan biosynthesis.</text>
</comment>
<proteinExistence type="inferred from homology"/>
<reference evidence="10 11" key="1">
    <citation type="submission" date="2020-10" db="EMBL/GenBank/DDBJ databases">
        <title>Blautia liquoris sp.nov., isolated from the mud in a fermentation cellar used for the production of Chinese strong-flavoured liquor.</title>
        <authorList>
            <person name="Lu L."/>
        </authorList>
    </citation>
    <scope>NUCLEOTIDE SEQUENCE [LARGE SCALE GENOMIC DNA]</scope>
    <source>
        <strain evidence="10 11">LZLJ-3</strain>
    </source>
</reference>
<keyword evidence="7" id="KW-0132">Cell division</keyword>
<feature type="transmembrane region" description="Helical" evidence="7">
    <location>
        <begin position="49"/>
        <end position="71"/>
    </location>
</feature>
<evidence type="ECO:0000256" key="4">
    <source>
        <dbReference type="ARBA" id="ARBA00022692"/>
    </source>
</evidence>
<feature type="transmembrane region" description="Helical" evidence="7">
    <location>
        <begin position="77"/>
        <end position="97"/>
    </location>
</feature>
<organism evidence="10 11">
    <name type="scientific">Blautia liquoris</name>
    <dbReference type="NCBI Taxonomy" id="2779518"/>
    <lineage>
        <taxon>Bacteria</taxon>
        <taxon>Bacillati</taxon>
        <taxon>Bacillota</taxon>
        <taxon>Clostridia</taxon>
        <taxon>Lachnospirales</taxon>
        <taxon>Lachnospiraceae</taxon>
        <taxon>Blautia</taxon>
    </lineage>
</organism>
<evidence type="ECO:0000256" key="2">
    <source>
        <dbReference type="ARBA" id="ARBA00005583"/>
    </source>
</evidence>
<keyword evidence="4 7" id="KW-0812">Transmembrane</keyword>
<dbReference type="EC" id="2.7.8.13" evidence="7 8"/>
<keyword evidence="7" id="KW-0131">Cell cycle</keyword>
<evidence type="ECO:0000313" key="11">
    <source>
        <dbReference type="Proteomes" id="UP000593601"/>
    </source>
</evidence>
<keyword evidence="7" id="KW-0573">Peptidoglycan synthesis</keyword>
<dbReference type="Pfam" id="PF10555">
    <property type="entry name" value="MraY_sig1"/>
    <property type="match status" value="1"/>
</dbReference>
<feature type="transmembrane region" description="Helical" evidence="7">
    <location>
        <begin position="176"/>
        <end position="194"/>
    </location>
</feature>
<dbReference type="KEGG" id="bliq:INP51_04555"/>
<evidence type="ECO:0000256" key="7">
    <source>
        <dbReference type="HAMAP-Rule" id="MF_00038"/>
    </source>
</evidence>
<evidence type="ECO:0000313" key="10">
    <source>
        <dbReference type="EMBL" id="QOV20226.1"/>
    </source>
</evidence>
<dbReference type="PROSITE" id="PS01347">
    <property type="entry name" value="MRAY_1"/>
    <property type="match status" value="1"/>
</dbReference>
<feature type="transmembrane region" description="Helical" evidence="7">
    <location>
        <begin position="109"/>
        <end position="129"/>
    </location>
</feature>
<dbReference type="GO" id="GO:0051301">
    <property type="term" value="P:cell division"/>
    <property type="evidence" value="ECO:0007669"/>
    <property type="project" value="UniProtKB-KW"/>
</dbReference>
<evidence type="ECO:0000256" key="1">
    <source>
        <dbReference type="ARBA" id="ARBA00004141"/>
    </source>
</evidence>
<name>A0A7M2RIR9_9FIRM</name>
<evidence type="ECO:0000256" key="9">
    <source>
        <dbReference type="PIRSR" id="PIRSR600715-1"/>
    </source>
</evidence>
<dbReference type="PANTHER" id="PTHR22926:SF5">
    <property type="entry name" value="PHOSPHO-N-ACETYLMURAMOYL-PENTAPEPTIDE-TRANSFERASE HOMOLOG"/>
    <property type="match status" value="1"/>
</dbReference>
<dbReference type="InterPro" id="IPR000715">
    <property type="entry name" value="Glycosyl_transferase_4"/>
</dbReference>
<comment type="function">
    <text evidence="7">Catalyzes the initial step of the lipid cycle reactions in the biosynthesis of the cell wall peptidoglycan: transfers peptidoglycan precursor phospho-MurNAc-pentapeptide from UDP-MurNAc-pentapeptide onto the lipid carrier undecaprenyl phosphate, yielding undecaprenyl-pyrophosphoryl-MurNAc-pentapeptide, known as lipid I.</text>
</comment>
<keyword evidence="3 7" id="KW-0808">Transferase</keyword>
<feature type="transmembrane region" description="Helical" evidence="7">
    <location>
        <begin position="232"/>
        <end position="251"/>
    </location>
</feature>
<comment type="catalytic activity">
    <reaction evidence="7">
        <text>UDP-N-acetyl-alpha-D-muramoyl-L-alanyl-gamma-D-glutamyl-meso-2,6-diaminopimeloyl-D-alanyl-D-alanine + di-trans,octa-cis-undecaprenyl phosphate = di-trans,octa-cis-undecaprenyl diphospho-N-acetyl-alpha-D-muramoyl-L-alanyl-D-glutamyl-meso-2,6-diaminopimeloyl-D-alanyl-D-alanine + UMP</text>
        <dbReference type="Rhea" id="RHEA:28386"/>
        <dbReference type="ChEBI" id="CHEBI:57865"/>
        <dbReference type="ChEBI" id="CHEBI:60392"/>
        <dbReference type="ChEBI" id="CHEBI:61386"/>
        <dbReference type="ChEBI" id="CHEBI:61387"/>
        <dbReference type="EC" id="2.7.8.13"/>
    </reaction>
</comment>
<dbReference type="AlphaFoldDB" id="A0A7M2RIR9"/>
<dbReference type="GO" id="GO:0009252">
    <property type="term" value="P:peptidoglycan biosynthetic process"/>
    <property type="evidence" value="ECO:0007669"/>
    <property type="project" value="UniProtKB-UniRule"/>
</dbReference>
<gene>
    <name evidence="7" type="primary">mraY</name>
    <name evidence="10" type="ORF">INP51_04555</name>
</gene>
<dbReference type="GO" id="GO:0008963">
    <property type="term" value="F:phospho-N-acetylmuramoyl-pentapeptide-transferase activity"/>
    <property type="evidence" value="ECO:0007669"/>
    <property type="project" value="UniProtKB-UniRule"/>
</dbReference>
<dbReference type="PANTHER" id="PTHR22926">
    <property type="entry name" value="PHOSPHO-N-ACETYLMURAMOYL-PENTAPEPTIDE-TRANSFERASE"/>
    <property type="match status" value="1"/>
</dbReference>
<dbReference type="NCBIfam" id="TIGR00445">
    <property type="entry name" value="mraY"/>
    <property type="match status" value="1"/>
</dbReference>
<accession>A0A7M2RIR9</accession>
<keyword evidence="7 9" id="KW-0479">Metal-binding</keyword>
<dbReference type="EMBL" id="CP063304">
    <property type="protein sequence ID" value="QOV20226.1"/>
    <property type="molecule type" value="Genomic_DNA"/>
</dbReference>
<feature type="transmembrane region" description="Helical" evidence="7">
    <location>
        <begin position="300"/>
        <end position="318"/>
    </location>
</feature>
<feature type="transmembrane region" description="Helical" evidence="7">
    <location>
        <begin position="149"/>
        <end position="169"/>
    </location>
</feature>
<dbReference type="GO" id="GO:0005886">
    <property type="term" value="C:plasma membrane"/>
    <property type="evidence" value="ECO:0007669"/>
    <property type="project" value="UniProtKB-SubCell"/>
</dbReference>
<dbReference type="Proteomes" id="UP000593601">
    <property type="component" value="Chromosome"/>
</dbReference>